<feature type="domain" description="Cadherin" evidence="9">
    <location>
        <begin position="81"/>
        <end position="152"/>
    </location>
</feature>
<dbReference type="FunFam" id="2.60.40.60:FF:000231">
    <property type="entry name" value="Cadherin related family member 3"/>
    <property type="match status" value="1"/>
</dbReference>
<dbReference type="InterPro" id="IPR002126">
    <property type="entry name" value="Cadherin-like_dom"/>
</dbReference>
<evidence type="ECO:0000256" key="4">
    <source>
        <dbReference type="ARBA" id="ARBA00022837"/>
    </source>
</evidence>
<dbReference type="PRINTS" id="PR00205">
    <property type="entry name" value="CADHERIN"/>
</dbReference>
<evidence type="ECO:0000256" key="8">
    <source>
        <dbReference type="PROSITE-ProRule" id="PRU00043"/>
    </source>
</evidence>
<evidence type="ECO:0000259" key="9">
    <source>
        <dbReference type="PROSITE" id="PS50268"/>
    </source>
</evidence>
<dbReference type="Gene3D" id="2.60.40.60">
    <property type="entry name" value="Cadherins"/>
    <property type="match status" value="5"/>
</dbReference>
<dbReference type="GO" id="GO:0005509">
    <property type="term" value="F:calcium ion binding"/>
    <property type="evidence" value="ECO:0007669"/>
    <property type="project" value="UniProtKB-UniRule"/>
</dbReference>
<feature type="non-terminal residue" evidence="10">
    <location>
        <position position="341"/>
    </location>
</feature>
<feature type="domain" description="Cadherin" evidence="9">
    <location>
        <begin position="292"/>
        <end position="322"/>
    </location>
</feature>
<evidence type="ECO:0000313" key="11">
    <source>
        <dbReference type="Proteomes" id="UP000001593"/>
    </source>
</evidence>
<evidence type="ECO:0000256" key="5">
    <source>
        <dbReference type="ARBA" id="ARBA00022989"/>
    </source>
</evidence>
<gene>
    <name evidence="10" type="ORF">NEMVEDRAFT_v1g220674</name>
</gene>
<keyword evidence="7" id="KW-0325">Glycoprotein</keyword>
<dbReference type="AlphaFoldDB" id="A7T102"/>
<evidence type="ECO:0000256" key="7">
    <source>
        <dbReference type="ARBA" id="ARBA00023180"/>
    </source>
</evidence>
<keyword evidence="3" id="KW-0677">Repeat</keyword>
<sequence length="341" mass="37327">TPFFSLNSVNGELTLGGPLDFEVARSYMLVVIAEDLGVPKLESRTTVIIEVTDISDMPPRFLQSSYLKEIEENTPIPVFRRVLYHLVGADSVKFAIDPTSGTLYINKTLDYEKQINFTFDVVATETDTSEKFSANASVTLTLININDNKPMFAKSSYNYTMDEEITPGTHIADITATDADLGTFGALTYELRGGQAAYFSVNADNGTISAAQILDYDTLPQYQFSLMAKDGGGFYQEIAIATVTVTLQDVNDNDPEFTGMPYTSDIAENLPAGTIVFQVTATDKDSGENGRVSAYDHGVPSRHRDVQLTVNVLDENDNTPQITDGLTITTNISEVTHDTSR</sequence>
<dbReference type="InterPro" id="IPR050174">
    <property type="entry name" value="Protocadherin/Cadherin-CA"/>
</dbReference>
<dbReference type="PROSITE" id="PS00232">
    <property type="entry name" value="CADHERIN_1"/>
    <property type="match status" value="2"/>
</dbReference>
<keyword evidence="5" id="KW-1133">Transmembrane helix</keyword>
<feature type="domain" description="Cadherin" evidence="9">
    <location>
        <begin position="153"/>
        <end position="257"/>
    </location>
</feature>
<dbReference type="CDD" id="cd11304">
    <property type="entry name" value="Cadherin_repeat"/>
    <property type="match status" value="4"/>
</dbReference>
<dbReference type="Pfam" id="PF00028">
    <property type="entry name" value="Cadherin"/>
    <property type="match status" value="2"/>
</dbReference>
<evidence type="ECO:0000256" key="2">
    <source>
        <dbReference type="ARBA" id="ARBA00022692"/>
    </source>
</evidence>
<evidence type="ECO:0000256" key="1">
    <source>
        <dbReference type="ARBA" id="ARBA00004167"/>
    </source>
</evidence>
<dbReference type="Proteomes" id="UP000001593">
    <property type="component" value="Unassembled WGS sequence"/>
</dbReference>
<dbReference type="SUPFAM" id="SSF49313">
    <property type="entry name" value="Cadherin-like"/>
    <property type="match status" value="4"/>
</dbReference>
<evidence type="ECO:0000313" key="10">
    <source>
        <dbReference type="EMBL" id="EDO30366.1"/>
    </source>
</evidence>
<dbReference type="HOGENOM" id="CLU_815294_0_0_1"/>
<dbReference type="PANTHER" id="PTHR24028:SF328">
    <property type="entry name" value="CADHERIN-3"/>
    <property type="match status" value="1"/>
</dbReference>
<comment type="subcellular location">
    <subcellularLocation>
        <location evidence="1">Membrane</location>
        <topology evidence="1">Single-pass membrane protein</topology>
    </subcellularLocation>
</comment>
<dbReference type="InterPro" id="IPR020894">
    <property type="entry name" value="Cadherin_CS"/>
</dbReference>
<dbReference type="PANTHER" id="PTHR24028">
    <property type="entry name" value="CADHERIN-87A"/>
    <property type="match status" value="1"/>
</dbReference>
<name>A7T102_NEMVE</name>
<dbReference type="OMA" id="MHLIKCH"/>
<feature type="domain" description="Cadherin" evidence="9">
    <location>
        <begin position="4"/>
        <end position="61"/>
    </location>
</feature>
<protein>
    <recommendedName>
        <fullName evidence="9">Cadherin domain-containing protein</fullName>
    </recommendedName>
</protein>
<keyword evidence="11" id="KW-1185">Reference proteome</keyword>
<reference evidence="10 11" key="1">
    <citation type="journal article" date="2007" name="Science">
        <title>Sea anemone genome reveals ancestral eumetazoan gene repertoire and genomic organization.</title>
        <authorList>
            <person name="Putnam N.H."/>
            <person name="Srivastava M."/>
            <person name="Hellsten U."/>
            <person name="Dirks B."/>
            <person name="Chapman J."/>
            <person name="Salamov A."/>
            <person name="Terry A."/>
            <person name="Shapiro H."/>
            <person name="Lindquist E."/>
            <person name="Kapitonov V.V."/>
            <person name="Jurka J."/>
            <person name="Genikhovich G."/>
            <person name="Grigoriev I.V."/>
            <person name="Lucas S.M."/>
            <person name="Steele R.E."/>
            <person name="Finnerty J.R."/>
            <person name="Technau U."/>
            <person name="Martindale M.Q."/>
            <person name="Rokhsar D.S."/>
        </authorList>
    </citation>
    <scope>NUCLEOTIDE SEQUENCE [LARGE SCALE GENOMIC DNA]</scope>
    <source>
        <strain evidence="11">CH2 X CH6</strain>
    </source>
</reference>
<keyword evidence="2" id="KW-0812">Transmembrane</keyword>
<proteinExistence type="predicted"/>
<keyword evidence="4 8" id="KW-0106">Calcium</keyword>
<dbReference type="GO" id="GO:0005886">
    <property type="term" value="C:plasma membrane"/>
    <property type="evidence" value="ECO:0007669"/>
    <property type="project" value="InterPro"/>
</dbReference>
<evidence type="ECO:0000256" key="3">
    <source>
        <dbReference type="ARBA" id="ARBA00022737"/>
    </source>
</evidence>
<dbReference type="PROSITE" id="PS50268">
    <property type="entry name" value="CADHERIN_2"/>
    <property type="match status" value="4"/>
</dbReference>
<dbReference type="GO" id="GO:0007156">
    <property type="term" value="P:homophilic cell adhesion via plasma membrane adhesion molecules"/>
    <property type="evidence" value="ECO:0007669"/>
    <property type="project" value="InterPro"/>
</dbReference>
<dbReference type="InterPro" id="IPR015919">
    <property type="entry name" value="Cadherin-like_sf"/>
</dbReference>
<evidence type="ECO:0000256" key="6">
    <source>
        <dbReference type="ARBA" id="ARBA00023136"/>
    </source>
</evidence>
<dbReference type="SMART" id="SM00112">
    <property type="entry name" value="CA"/>
    <property type="match status" value="3"/>
</dbReference>
<accession>A7T102</accession>
<organism evidence="10 11">
    <name type="scientific">Nematostella vectensis</name>
    <name type="common">Starlet sea anemone</name>
    <dbReference type="NCBI Taxonomy" id="45351"/>
    <lineage>
        <taxon>Eukaryota</taxon>
        <taxon>Metazoa</taxon>
        <taxon>Cnidaria</taxon>
        <taxon>Anthozoa</taxon>
        <taxon>Hexacorallia</taxon>
        <taxon>Actiniaria</taxon>
        <taxon>Edwardsiidae</taxon>
        <taxon>Nematostella</taxon>
    </lineage>
</organism>
<dbReference type="EMBL" id="DS470063">
    <property type="protein sequence ID" value="EDO30366.1"/>
    <property type="molecule type" value="Genomic_DNA"/>
</dbReference>
<dbReference type="eggNOG" id="KOG4289">
    <property type="taxonomic scope" value="Eukaryota"/>
</dbReference>
<dbReference type="InParanoid" id="A7T102"/>
<dbReference type="FunFam" id="2.60.40.60:FF:000783">
    <property type="entry name" value="Predicted protein"/>
    <property type="match status" value="1"/>
</dbReference>
<keyword evidence="6" id="KW-0472">Membrane</keyword>